<gene>
    <name evidence="2" type="ORF">GGR34_003648</name>
</gene>
<dbReference type="AlphaFoldDB" id="A0A7W6III7"/>
<keyword evidence="3" id="KW-1185">Reference proteome</keyword>
<protein>
    <recommendedName>
        <fullName evidence="1">DUF6455 domain-containing protein</fullName>
    </recommendedName>
</protein>
<evidence type="ECO:0000313" key="2">
    <source>
        <dbReference type="EMBL" id="MBB4041964.1"/>
    </source>
</evidence>
<organism evidence="2 3">
    <name type="scientific">Microvirga flocculans</name>
    <dbReference type="NCBI Taxonomy" id="217168"/>
    <lineage>
        <taxon>Bacteria</taxon>
        <taxon>Pseudomonadati</taxon>
        <taxon>Pseudomonadota</taxon>
        <taxon>Alphaproteobacteria</taxon>
        <taxon>Hyphomicrobiales</taxon>
        <taxon>Methylobacteriaceae</taxon>
        <taxon>Microvirga</taxon>
    </lineage>
</organism>
<dbReference type="Proteomes" id="UP000519439">
    <property type="component" value="Unassembled WGS sequence"/>
</dbReference>
<feature type="domain" description="DUF6455" evidence="1">
    <location>
        <begin position="72"/>
        <end position="122"/>
    </location>
</feature>
<proteinExistence type="predicted"/>
<accession>A0A7W6III7</accession>
<dbReference type="EMBL" id="JACIDC010000017">
    <property type="protein sequence ID" value="MBB4041964.1"/>
    <property type="molecule type" value="Genomic_DNA"/>
</dbReference>
<reference evidence="2 3" key="1">
    <citation type="submission" date="2020-08" db="EMBL/GenBank/DDBJ databases">
        <title>Genomic Encyclopedia of Type Strains, Phase IV (KMG-IV): sequencing the most valuable type-strain genomes for metagenomic binning, comparative biology and taxonomic classification.</title>
        <authorList>
            <person name="Goeker M."/>
        </authorList>
    </citation>
    <scope>NUCLEOTIDE SEQUENCE [LARGE SCALE GENOMIC DNA]</scope>
    <source>
        <strain evidence="2 3">DSM 15743</strain>
    </source>
</reference>
<dbReference type="InterPro" id="IPR045601">
    <property type="entry name" value="DUF6455"/>
</dbReference>
<dbReference type="RefSeq" id="WP_051435391.1">
    <property type="nucleotide sequence ID" value="NZ_JACIDC010000017.1"/>
</dbReference>
<comment type="caution">
    <text evidence="2">The sequence shown here is derived from an EMBL/GenBank/DDBJ whole genome shotgun (WGS) entry which is preliminary data.</text>
</comment>
<evidence type="ECO:0000259" key="1">
    <source>
        <dbReference type="Pfam" id="PF20056"/>
    </source>
</evidence>
<dbReference type="Pfam" id="PF20056">
    <property type="entry name" value="DUF6455"/>
    <property type="match status" value="1"/>
</dbReference>
<sequence>MTLGETLRQWQASWARAFELESLDQAQREALARDIGVPVEILPVLVAQGPEAAAELPRLMNALSLDPDKVREIHAALMRDMSLTCSGCTAAVRCRDDLDHGRAGAHYAEYCPNAENLQELQSEVAMKDARA</sequence>
<evidence type="ECO:0000313" key="3">
    <source>
        <dbReference type="Proteomes" id="UP000519439"/>
    </source>
</evidence>
<name>A0A7W6III7_9HYPH</name>